<dbReference type="SUPFAM" id="SSF52743">
    <property type="entry name" value="Subtilisin-like"/>
    <property type="match status" value="1"/>
</dbReference>
<keyword evidence="4" id="KW-0720">Serine protease</keyword>
<organism evidence="7 8">
    <name type="scientific">Hankyongella ginsenosidimutans</name>
    <dbReference type="NCBI Taxonomy" id="1763828"/>
    <lineage>
        <taxon>Bacteria</taxon>
        <taxon>Pseudomonadati</taxon>
        <taxon>Pseudomonadota</taxon>
        <taxon>Alphaproteobacteria</taxon>
        <taxon>Sphingomonadales</taxon>
        <taxon>Sphingomonadaceae</taxon>
        <taxon>Hankyongella</taxon>
    </lineage>
</organism>
<comment type="similarity">
    <text evidence="1 5">Belongs to the peptidase S8 family.</text>
</comment>
<keyword evidence="2" id="KW-0645">Protease</keyword>
<dbReference type="EMBL" id="CP039704">
    <property type="protein sequence ID" value="QCI79789.1"/>
    <property type="molecule type" value="Genomic_DNA"/>
</dbReference>
<keyword evidence="8" id="KW-1185">Reference proteome</keyword>
<evidence type="ECO:0000256" key="5">
    <source>
        <dbReference type="PROSITE-ProRule" id="PRU01240"/>
    </source>
</evidence>
<dbReference type="Pfam" id="PF00082">
    <property type="entry name" value="Peptidase_S8"/>
    <property type="match status" value="1"/>
</dbReference>
<evidence type="ECO:0000313" key="7">
    <source>
        <dbReference type="EMBL" id="QCI79789.1"/>
    </source>
</evidence>
<dbReference type="PANTHER" id="PTHR43806:SF11">
    <property type="entry name" value="CEREVISIN-RELATED"/>
    <property type="match status" value="1"/>
</dbReference>
<dbReference type="KEGG" id="hgn:E6W36_10315"/>
<proteinExistence type="inferred from homology"/>
<evidence type="ECO:0000313" key="8">
    <source>
        <dbReference type="Proteomes" id="UP000298714"/>
    </source>
</evidence>
<evidence type="ECO:0000259" key="6">
    <source>
        <dbReference type="Pfam" id="PF00082"/>
    </source>
</evidence>
<dbReference type="CDD" id="cd05561">
    <property type="entry name" value="Peptidases_S8_4"/>
    <property type="match status" value="1"/>
</dbReference>
<dbReference type="PANTHER" id="PTHR43806">
    <property type="entry name" value="PEPTIDASE S8"/>
    <property type="match status" value="1"/>
</dbReference>
<dbReference type="Gene3D" id="3.40.50.200">
    <property type="entry name" value="Peptidase S8/S53 domain"/>
    <property type="match status" value="1"/>
</dbReference>
<gene>
    <name evidence="7" type="ORF">E6W36_10315</name>
</gene>
<dbReference type="PROSITE" id="PS51892">
    <property type="entry name" value="SUBTILASE"/>
    <property type="match status" value="1"/>
</dbReference>
<dbReference type="Proteomes" id="UP000298714">
    <property type="component" value="Chromosome"/>
</dbReference>
<dbReference type="InterPro" id="IPR050131">
    <property type="entry name" value="Peptidase_S8_subtilisin-like"/>
</dbReference>
<name>A0A4D7BWJ2_9SPHN</name>
<evidence type="ECO:0000256" key="2">
    <source>
        <dbReference type="ARBA" id="ARBA00022670"/>
    </source>
</evidence>
<evidence type="ECO:0000256" key="4">
    <source>
        <dbReference type="ARBA" id="ARBA00022825"/>
    </source>
</evidence>
<evidence type="ECO:0000256" key="3">
    <source>
        <dbReference type="ARBA" id="ARBA00022801"/>
    </source>
</evidence>
<dbReference type="AlphaFoldDB" id="A0A4D7BWJ2"/>
<sequence length="221" mass="23444">MKALLPGATLYAADVYGADDPDGGSSEAVIKALAWMARENVPVINISLVGPPNRALEKAIATLSARGFTIVASVGNDGPSAPPLYPAAYPQVVGVTGVDSRQKVLLEANQGDQVDFAARGADVLVSTPDGELMKVRGTSFAAPWWRRAWRSSKPRPARNRAARVWPACAVRRSTLARAAATRSTATGWSMERRSPAVKASRLKCDSRMGSDALSHFGAKML</sequence>
<feature type="domain" description="Peptidase S8/S53" evidence="6">
    <location>
        <begin position="5"/>
        <end position="144"/>
    </location>
</feature>
<comment type="caution">
    <text evidence="5">Lacks conserved residue(s) required for the propagation of feature annotation.</text>
</comment>
<evidence type="ECO:0000256" key="1">
    <source>
        <dbReference type="ARBA" id="ARBA00011073"/>
    </source>
</evidence>
<dbReference type="InterPro" id="IPR036852">
    <property type="entry name" value="Peptidase_S8/S53_dom_sf"/>
</dbReference>
<accession>A0A4D7BWJ2</accession>
<protein>
    <recommendedName>
        <fullName evidence="6">Peptidase S8/S53 domain-containing protein</fullName>
    </recommendedName>
</protein>
<reference evidence="8" key="1">
    <citation type="submission" date="2019-04" db="EMBL/GenBank/DDBJ databases">
        <title>Complete genome sequence of Sphingomonas sp. W1-2-3.</title>
        <authorList>
            <person name="Im W.T."/>
        </authorList>
    </citation>
    <scope>NUCLEOTIDE SEQUENCE [LARGE SCALE GENOMIC DNA]</scope>
    <source>
        <strain evidence="8">W1-2-3</strain>
    </source>
</reference>
<dbReference type="GO" id="GO:0004252">
    <property type="term" value="F:serine-type endopeptidase activity"/>
    <property type="evidence" value="ECO:0007669"/>
    <property type="project" value="InterPro"/>
</dbReference>
<dbReference type="InterPro" id="IPR000209">
    <property type="entry name" value="Peptidase_S8/S53_dom"/>
</dbReference>
<dbReference type="GO" id="GO:0006508">
    <property type="term" value="P:proteolysis"/>
    <property type="evidence" value="ECO:0007669"/>
    <property type="project" value="UniProtKB-KW"/>
</dbReference>
<keyword evidence="3" id="KW-0378">Hydrolase</keyword>